<dbReference type="AlphaFoldDB" id="A0A3P7JEW6"/>
<keyword evidence="3" id="KW-1185">Reference proteome</keyword>
<evidence type="ECO:0000313" key="3">
    <source>
        <dbReference type="Proteomes" id="UP000270094"/>
    </source>
</evidence>
<accession>A0A3P7JEW6</accession>
<dbReference type="EMBL" id="UYYB01104524">
    <property type="protein sequence ID" value="VDM79263.1"/>
    <property type="molecule type" value="Genomic_DNA"/>
</dbReference>
<organism evidence="2 3">
    <name type="scientific">Strongylus vulgaris</name>
    <name type="common">Blood worm</name>
    <dbReference type="NCBI Taxonomy" id="40348"/>
    <lineage>
        <taxon>Eukaryota</taxon>
        <taxon>Metazoa</taxon>
        <taxon>Ecdysozoa</taxon>
        <taxon>Nematoda</taxon>
        <taxon>Chromadorea</taxon>
        <taxon>Rhabditida</taxon>
        <taxon>Rhabditina</taxon>
        <taxon>Rhabditomorpha</taxon>
        <taxon>Strongyloidea</taxon>
        <taxon>Strongylidae</taxon>
        <taxon>Strongylus</taxon>
    </lineage>
</organism>
<evidence type="ECO:0000313" key="2">
    <source>
        <dbReference type="EMBL" id="VDM79263.1"/>
    </source>
</evidence>
<name>A0A3P7JEW6_STRVU</name>
<evidence type="ECO:0000256" key="1">
    <source>
        <dbReference type="SAM" id="MobiDB-lite"/>
    </source>
</evidence>
<feature type="region of interest" description="Disordered" evidence="1">
    <location>
        <begin position="33"/>
        <end position="96"/>
    </location>
</feature>
<feature type="compositionally biased region" description="Basic residues" evidence="1">
    <location>
        <begin position="36"/>
        <end position="50"/>
    </location>
</feature>
<gene>
    <name evidence="2" type="ORF">SVUK_LOCUS14261</name>
</gene>
<proteinExistence type="predicted"/>
<protein>
    <submittedName>
        <fullName evidence="2">Uncharacterized protein</fullName>
    </submittedName>
</protein>
<reference evidence="2 3" key="1">
    <citation type="submission" date="2018-11" db="EMBL/GenBank/DDBJ databases">
        <authorList>
            <consortium name="Pathogen Informatics"/>
        </authorList>
    </citation>
    <scope>NUCLEOTIDE SEQUENCE [LARGE SCALE GENOMIC DNA]</scope>
</reference>
<dbReference type="Proteomes" id="UP000270094">
    <property type="component" value="Unassembled WGS sequence"/>
</dbReference>
<sequence length="137" mass="16090">MLFHRFHYLDRWYIRQLYRGPLSLPVHKQFTAKAFHNNRRSGSRTKKKSPPTKDEGEAFNDQGRRRSLQQPRTKKKPSTTKDEEETSTSLQERRKEVVVTSLEKSAMLKVAEERCGHESQLEKVLTVMVCVSNEIKM</sequence>